<sequence>MRVPWSLVGISAGALLIGAAWATVVRRPEPLVLGALPPVVLPHVEQSGGATTVTDTGRNAFGRAPMNMPRSRWPDFYAGKGVFDRDWSESRQRPAVAGPFFSATGCMTCHVKDGRGQPPASPTEAPVSLAFQLSAPDGAGPHPLYGMQLDMNAVEGQVPEGLVRVDFEETRGTFATGEPYSLVRPRYQFQGLVHGPLGEGAMFSARVSPVNFGLGLLEALPEAGILARADPEDRDHDGISGRANQVLDVETGQTRLGRFGWKANQPTLRQQVAHALVADMGVTTTLYPQEQGRDAPGEPEVSQDDMDLLMIYMRLLAVPKRRDWEAPGVQRGHAVFRAIGCAACHVDSPQETGPVDGFDEVSRQVIYPYTDLLLHDLGEGLADGRPDGLATGSEWRTPPLWGIGLVESVNRHTRFLHDGRARSLEEAVLWHGGEAAPSQARYVRLPAEDRAALLAFLKSL</sequence>
<feature type="domain" description="Cytochrome c" evidence="5">
    <location>
        <begin position="74"/>
        <end position="317"/>
    </location>
</feature>
<evidence type="ECO:0000313" key="6">
    <source>
        <dbReference type="EMBL" id="RKH01044.1"/>
    </source>
</evidence>
<proteinExistence type="predicted"/>
<dbReference type="InterPro" id="IPR009056">
    <property type="entry name" value="Cyt_c-like_dom"/>
</dbReference>
<dbReference type="InterPro" id="IPR036909">
    <property type="entry name" value="Cyt_c-like_dom_sf"/>
</dbReference>
<keyword evidence="2 4" id="KW-0479">Metal-binding</keyword>
<dbReference type="GO" id="GO:0046872">
    <property type="term" value="F:metal ion binding"/>
    <property type="evidence" value="ECO:0007669"/>
    <property type="project" value="UniProtKB-KW"/>
</dbReference>
<dbReference type="OrthoDB" id="9805202at2"/>
<dbReference type="RefSeq" id="WP_120604467.1">
    <property type="nucleotide sequence ID" value="NZ_JABFJX010000334.1"/>
</dbReference>
<name>A0A3A8KGN7_9BACT</name>
<dbReference type="AlphaFoldDB" id="A0A3A8KGN7"/>
<dbReference type="Gene3D" id="1.10.760.10">
    <property type="entry name" value="Cytochrome c-like domain"/>
    <property type="match status" value="1"/>
</dbReference>
<keyword evidence="7" id="KW-1185">Reference proteome</keyword>
<feature type="domain" description="Cytochrome c" evidence="5">
    <location>
        <begin position="327"/>
        <end position="460"/>
    </location>
</feature>
<reference evidence="7" key="1">
    <citation type="submission" date="2018-09" db="EMBL/GenBank/DDBJ databases">
        <authorList>
            <person name="Livingstone P.G."/>
            <person name="Whitworth D.E."/>
        </authorList>
    </citation>
    <scope>NUCLEOTIDE SEQUENCE [LARGE SCALE GENOMIC DNA]</scope>
    <source>
        <strain evidence="7">CA043D</strain>
    </source>
</reference>
<dbReference type="Pfam" id="PF06537">
    <property type="entry name" value="DHOR"/>
    <property type="match status" value="2"/>
</dbReference>
<dbReference type="EMBL" id="RAWE01000080">
    <property type="protein sequence ID" value="RKH01044.1"/>
    <property type="molecule type" value="Genomic_DNA"/>
</dbReference>
<dbReference type="PIRSF" id="PIRSF028099">
    <property type="entry name" value="DUF1111"/>
    <property type="match status" value="1"/>
</dbReference>
<keyword evidence="3 4" id="KW-0408">Iron</keyword>
<dbReference type="GO" id="GO:0009055">
    <property type="term" value="F:electron transfer activity"/>
    <property type="evidence" value="ECO:0007669"/>
    <property type="project" value="InterPro"/>
</dbReference>
<accession>A0A3A8KGN7</accession>
<evidence type="ECO:0000256" key="3">
    <source>
        <dbReference type="ARBA" id="ARBA00023004"/>
    </source>
</evidence>
<dbReference type="InterPro" id="IPR051395">
    <property type="entry name" value="Cytochrome_c_Peroxidase/MauG"/>
</dbReference>
<dbReference type="PANTHER" id="PTHR30600">
    <property type="entry name" value="CYTOCHROME C PEROXIDASE-RELATED"/>
    <property type="match status" value="1"/>
</dbReference>
<dbReference type="InterPro" id="IPR010538">
    <property type="entry name" value="DHOR"/>
</dbReference>
<evidence type="ECO:0000259" key="5">
    <source>
        <dbReference type="PROSITE" id="PS51007"/>
    </source>
</evidence>
<evidence type="ECO:0000256" key="4">
    <source>
        <dbReference type="PROSITE-ProRule" id="PRU00433"/>
    </source>
</evidence>
<dbReference type="GO" id="GO:0004130">
    <property type="term" value="F:cytochrome-c peroxidase activity"/>
    <property type="evidence" value="ECO:0007669"/>
    <property type="project" value="TreeGrafter"/>
</dbReference>
<evidence type="ECO:0000313" key="7">
    <source>
        <dbReference type="Proteomes" id="UP000268313"/>
    </source>
</evidence>
<evidence type="ECO:0000256" key="1">
    <source>
        <dbReference type="ARBA" id="ARBA00022617"/>
    </source>
</evidence>
<dbReference type="PANTHER" id="PTHR30600:SF4">
    <property type="entry name" value="CYTOCHROME C DOMAIN-CONTAINING PROTEIN"/>
    <property type="match status" value="1"/>
</dbReference>
<dbReference type="SUPFAM" id="SSF46626">
    <property type="entry name" value="Cytochrome c"/>
    <property type="match status" value="1"/>
</dbReference>
<protein>
    <submittedName>
        <fullName evidence="6">Thiol oxidoreductase</fullName>
    </submittedName>
</protein>
<dbReference type="Proteomes" id="UP000268313">
    <property type="component" value="Unassembled WGS sequence"/>
</dbReference>
<dbReference type="PROSITE" id="PS51007">
    <property type="entry name" value="CYTC"/>
    <property type="match status" value="2"/>
</dbReference>
<evidence type="ECO:0000256" key="2">
    <source>
        <dbReference type="ARBA" id="ARBA00022723"/>
    </source>
</evidence>
<dbReference type="GO" id="GO:0020037">
    <property type="term" value="F:heme binding"/>
    <property type="evidence" value="ECO:0007669"/>
    <property type="project" value="InterPro"/>
</dbReference>
<comment type="caution">
    <text evidence="6">The sequence shown here is derived from an EMBL/GenBank/DDBJ whole genome shotgun (WGS) entry which is preliminary data.</text>
</comment>
<organism evidence="6 7">
    <name type="scientific">Corallococcus carmarthensis</name>
    <dbReference type="NCBI Taxonomy" id="2316728"/>
    <lineage>
        <taxon>Bacteria</taxon>
        <taxon>Pseudomonadati</taxon>
        <taxon>Myxococcota</taxon>
        <taxon>Myxococcia</taxon>
        <taxon>Myxococcales</taxon>
        <taxon>Cystobacterineae</taxon>
        <taxon>Myxococcaceae</taxon>
        <taxon>Corallococcus</taxon>
    </lineage>
</organism>
<gene>
    <name evidence="6" type="ORF">D7X32_21660</name>
</gene>
<keyword evidence="1 4" id="KW-0349">Heme</keyword>